<dbReference type="OMA" id="NQERFWN"/>
<dbReference type="PANTHER" id="PTHR33875">
    <property type="entry name" value="OS09G0542200 PROTEIN"/>
    <property type="match status" value="1"/>
</dbReference>
<proteinExistence type="predicted"/>
<dbReference type="AlphaFoldDB" id="A0A0E0KNA6"/>
<dbReference type="EnsemblPlants" id="OPUNC04G04200.1">
    <property type="protein sequence ID" value="OPUNC04G04200.1"/>
    <property type="gene ID" value="OPUNC04G04200"/>
</dbReference>
<accession>A0A0E0KNA6</accession>
<protein>
    <recommendedName>
        <fullName evidence="1">Thioredoxin-like fold domain-containing protein</fullName>
    </recommendedName>
</protein>
<dbReference type="Gene3D" id="3.40.30.10">
    <property type="entry name" value="Glutaredoxin"/>
    <property type="match status" value="1"/>
</dbReference>
<dbReference type="Pfam" id="PF13462">
    <property type="entry name" value="Thioredoxin_4"/>
    <property type="match status" value="1"/>
</dbReference>
<dbReference type="Gramene" id="OPUNC04G04200.1">
    <property type="protein sequence ID" value="OPUNC04G04200.1"/>
    <property type="gene ID" value="OPUNC04G04200"/>
</dbReference>
<evidence type="ECO:0000259" key="1">
    <source>
        <dbReference type="Pfam" id="PF13462"/>
    </source>
</evidence>
<name>A0A0E0KNA6_ORYPU</name>
<reference evidence="2" key="2">
    <citation type="submission" date="2018-05" db="EMBL/GenBank/DDBJ databases">
        <title>OpunRS2 (Oryza punctata Reference Sequence Version 2).</title>
        <authorList>
            <person name="Zhang J."/>
            <person name="Kudrna D."/>
            <person name="Lee S."/>
            <person name="Talag J."/>
            <person name="Welchert J."/>
            <person name="Wing R.A."/>
        </authorList>
    </citation>
    <scope>NUCLEOTIDE SEQUENCE [LARGE SCALE GENOMIC DNA]</scope>
</reference>
<organism evidence="2">
    <name type="scientific">Oryza punctata</name>
    <name type="common">Red rice</name>
    <dbReference type="NCBI Taxonomy" id="4537"/>
    <lineage>
        <taxon>Eukaryota</taxon>
        <taxon>Viridiplantae</taxon>
        <taxon>Streptophyta</taxon>
        <taxon>Embryophyta</taxon>
        <taxon>Tracheophyta</taxon>
        <taxon>Spermatophyta</taxon>
        <taxon>Magnoliopsida</taxon>
        <taxon>Liliopsida</taxon>
        <taxon>Poales</taxon>
        <taxon>Poaceae</taxon>
        <taxon>BOP clade</taxon>
        <taxon>Oryzoideae</taxon>
        <taxon>Oryzeae</taxon>
        <taxon>Oryzinae</taxon>
        <taxon>Oryza</taxon>
    </lineage>
</organism>
<reference evidence="2" key="1">
    <citation type="submission" date="2015-04" db="UniProtKB">
        <authorList>
            <consortium name="EnsemblPlants"/>
        </authorList>
    </citation>
    <scope>IDENTIFICATION</scope>
</reference>
<dbReference type="InterPro" id="IPR012336">
    <property type="entry name" value="Thioredoxin-like_fold"/>
</dbReference>
<dbReference type="SUPFAM" id="SSF52833">
    <property type="entry name" value="Thioredoxin-like"/>
    <property type="match status" value="1"/>
</dbReference>
<evidence type="ECO:0000313" key="2">
    <source>
        <dbReference type="EnsemblPlants" id="OPUNC04G04200.1"/>
    </source>
</evidence>
<dbReference type="eggNOG" id="KOG2567">
    <property type="taxonomic scope" value="Eukaryota"/>
</dbReference>
<sequence length="249" mass="27556">MHIRSAIARSRNQSASDRLLQQEALTMEARRRVMSLLLVLVIGCCCRPSAAQVPVPARTDGFVYGGKAPALGETVVVEAYFDPVCPDSRDAWPELKKAVEHYAPRVTVVVHLFPLPYHSNAFISCRSIHAVNKINPSFVYPLLERFFKYQEGYYNQPTYGKTRATVDAEVAKKLVAPVIGEANLAAYKAGFNDSQSDQATRISFKYGCARGVTGTPYFFVNGIPLISDSGSPLEYNKWMSILDPLVGKM</sequence>
<dbReference type="InterPro" id="IPR036249">
    <property type="entry name" value="Thioredoxin-like_sf"/>
</dbReference>
<feature type="domain" description="Thioredoxin-like fold" evidence="1">
    <location>
        <begin position="75"/>
        <end position="223"/>
    </location>
</feature>
<dbReference type="PANTHER" id="PTHR33875:SF3">
    <property type="entry name" value="OS04G0227500 PROTEIN"/>
    <property type="match status" value="1"/>
</dbReference>
<dbReference type="Proteomes" id="UP000026962">
    <property type="component" value="Chromosome 4"/>
</dbReference>
<keyword evidence="3" id="KW-1185">Reference proteome</keyword>
<dbReference type="CDD" id="cd02972">
    <property type="entry name" value="DsbA_family"/>
    <property type="match status" value="1"/>
</dbReference>
<evidence type="ECO:0000313" key="3">
    <source>
        <dbReference type="Proteomes" id="UP000026962"/>
    </source>
</evidence>
<dbReference type="STRING" id="4537.A0A0E0KNA6"/>
<dbReference type="HOGENOM" id="CLU_074689_1_1_1"/>